<dbReference type="PANTHER" id="PTHR43773">
    <property type="entry name" value="MAGNESIUM TRANSPORTER MGTE"/>
    <property type="match status" value="1"/>
</dbReference>
<dbReference type="AlphaFoldDB" id="A0A941HPT5"/>
<evidence type="ECO:0000256" key="9">
    <source>
        <dbReference type="RuleBase" id="RU362011"/>
    </source>
</evidence>
<comment type="function">
    <text evidence="9">Acts as a magnesium transporter.</text>
</comment>
<keyword evidence="9" id="KW-1003">Cell membrane</keyword>
<dbReference type="Pfam" id="PF00571">
    <property type="entry name" value="CBS"/>
    <property type="match status" value="2"/>
</dbReference>
<comment type="subcellular location">
    <subcellularLocation>
        <location evidence="9">Cell membrane</location>
        <topology evidence="9">Multi-pass membrane protein</topology>
    </subcellularLocation>
    <subcellularLocation>
        <location evidence="1">Membrane</location>
        <topology evidence="1">Multi-pass membrane protein</topology>
    </subcellularLocation>
</comment>
<dbReference type="InterPro" id="IPR000644">
    <property type="entry name" value="CBS_dom"/>
</dbReference>
<dbReference type="SUPFAM" id="SSF54631">
    <property type="entry name" value="CBS-domain pair"/>
    <property type="match status" value="1"/>
</dbReference>
<dbReference type="Pfam" id="PF03448">
    <property type="entry name" value="MgtE_N"/>
    <property type="match status" value="1"/>
</dbReference>
<keyword evidence="12" id="KW-1185">Reference proteome</keyword>
<evidence type="ECO:0000256" key="6">
    <source>
        <dbReference type="ARBA" id="ARBA00022989"/>
    </source>
</evidence>
<protein>
    <recommendedName>
        <fullName evidence="9">Magnesium transporter MgtE</fullName>
    </recommendedName>
</protein>
<dbReference type="RefSeq" id="WP_211799889.1">
    <property type="nucleotide sequence ID" value="NZ_JAGSCS010000003.1"/>
</dbReference>
<keyword evidence="3 9" id="KW-0813">Transport</keyword>
<feature type="domain" description="CBS" evidence="10">
    <location>
        <begin position="132"/>
        <end position="195"/>
    </location>
</feature>
<dbReference type="InterPro" id="IPR006669">
    <property type="entry name" value="MgtE_transporter"/>
</dbReference>
<dbReference type="Proteomes" id="UP000675379">
    <property type="component" value="Unassembled WGS sequence"/>
</dbReference>
<feature type="transmembrane region" description="Helical" evidence="9">
    <location>
        <begin position="278"/>
        <end position="298"/>
    </location>
</feature>
<dbReference type="Gene3D" id="1.10.357.20">
    <property type="entry name" value="SLC41 divalent cation transporters, integral membrane domain"/>
    <property type="match status" value="1"/>
</dbReference>
<keyword evidence="4 9" id="KW-0812">Transmembrane</keyword>
<dbReference type="PANTHER" id="PTHR43773:SF1">
    <property type="entry name" value="MAGNESIUM TRANSPORTER MGTE"/>
    <property type="match status" value="1"/>
</dbReference>
<dbReference type="SUPFAM" id="SSF158791">
    <property type="entry name" value="MgtE N-terminal domain-like"/>
    <property type="match status" value="1"/>
</dbReference>
<dbReference type="Pfam" id="PF01769">
    <property type="entry name" value="MgtE"/>
    <property type="match status" value="1"/>
</dbReference>
<keyword evidence="9" id="KW-0479">Metal-binding</keyword>
<dbReference type="InterPro" id="IPR038076">
    <property type="entry name" value="MgtE_N_sf"/>
</dbReference>
<sequence>MKRDEELIRLILDSPIEEILILLDDLHPVDVLEALQAYEGNPMDLLEKLPDEYIAMLIDEAEDDEKYDILTLFPQSQQKNIIEEMSSDELADLLGSIDTEDQDTLLESMDKEDREEMKELLSYSPETAGGIMATEFISVKESMTIDDTLQFLRSTSPDAETPYYLYVLNDQNVLRGIVPIRDIITSPPDALLRDIMSENITAIPVEMDQEEVSNIFQKYGYMAMPVVDPEGVMLGVITVDDVMEVLTEEHTEDMYRLAGLDEEEVVDGTVRASVQSRLPWLLVNLLTAILASAMVSLFDDTIGKVVALAVFMPMVTGMGGNAGTQTLTLMIRGLAIGQLTPENARQILRKEFGVGVIHGLVLGLIVFVMGSLWEHSLTFGMVIGIAMFLNMIVATMAGYLIPLLLRKLGVDPALASGVFVTTMTDTLGFFFFLGLATLLIEYLI</sequence>
<dbReference type="Gene3D" id="3.10.580.10">
    <property type="entry name" value="CBS-domain"/>
    <property type="match status" value="1"/>
</dbReference>
<dbReference type="PROSITE" id="PS51371">
    <property type="entry name" value="CBS"/>
    <property type="match status" value="2"/>
</dbReference>
<feature type="domain" description="CBS" evidence="10">
    <location>
        <begin position="196"/>
        <end position="252"/>
    </location>
</feature>
<feature type="transmembrane region" description="Helical" evidence="9">
    <location>
        <begin position="379"/>
        <end position="401"/>
    </location>
</feature>
<proteinExistence type="inferred from homology"/>
<evidence type="ECO:0000256" key="7">
    <source>
        <dbReference type="ARBA" id="ARBA00023136"/>
    </source>
</evidence>
<dbReference type="InterPro" id="IPR006668">
    <property type="entry name" value="Mg_transptr_MgtE_intracell_dom"/>
</dbReference>
<comment type="caution">
    <text evidence="11">The sequence shown here is derived from an EMBL/GenBank/DDBJ whole genome shotgun (WGS) entry which is preliminary data.</text>
</comment>
<dbReference type="GO" id="GO:0046872">
    <property type="term" value="F:metal ion binding"/>
    <property type="evidence" value="ECO:0007669"/>
    <property type="project" value="UniProtKB-KW"/>
</dbReference>
<feature type="transmembrane region" description="Helical" evidence="9">
    <location>
        <begin position="352"/>
        <end position="373"/>
    </location>
</feature>
<evidence type="ECO:0000256" key="8">
    <source>
        <dbReference type="PROSITE-ProRule" id="PRU00703"/>
    </source>
</evidence>
<dbReference type="SUPFAM" id="SSF161093">
    <property type="entry name" value="MgtE membrane domain-like"/>
    <property type="match status" value="1"/>
</dbReference>
<evidence type="ECO:0000256" key="3">
    <source>
        <dbReference type="ARBA" id="ARBA00022448"/>
    </source>
</evidence>
<evidence type="ECO:0000256" key="4">
    <source>
        <dbReference type="ARBA" id="ARBA00022692"/>
    </source>
</evidence>
<name>A0A941HPT5_9CLOT</name>
<evidence type="ECO:0000256" key="1">
    <source>
        <dbReference type="ARBA" id="ARBA00004141"/>
    </source>
</evidence>
<dbReference type="CDD" id="cd04606">
    <property type="entry name" value="CBS_pair_Mg_transporter"/>
    <property type="match status" value="1"/>
</dbReference>
<accession>A0A941HPT5</accession>
<dbReference type="Gene3D" id="1.25.60.10">
    <property type="entry name" value="MgtE N-terminal domain-like"/>
    <property type="match status" value="1"/>
</dbReference>
<dbReference type="SMART" id="SM00924">
    <property type="entry name" value="MgtE_N"/>
    <property type="match status" value="1"/>
</dbReference>
<keyword evidence="5 9" id="KW-0460">Magnesium</keyword>
<dbReference type="InterPro" id="IPR046342">
    <property type="entry name" value="CBS_dom_sf"/>
</dbReference>
<dbReference type="GO" id="GO:0015095">
    <property type="term" value="F:magnesium ion transmembrane transporter activity"/>
    <property type="evidence" value="ECO:0007669"/>
    <property type="project" value="UniProtKB-UniRule"/>
</dbReference>
<keyword evidence="8" id="KW-0129">CBS domain</keyword>
<gene>
    <name evidence="11" type="primary">mgtE</name>
    <name evidence="11" type="ORF">KCG48_03325</name>
</gene>
<keyword evidence="7 9" id="KW-0472">Membrane</keyword>
<comment type="subunit">
    <text evidence="9">Homodimer.</text>
</comment>
<feature type="transmembrane region" description="Helical" evidence="9">
    <location>
        <begin position="310"/>
        <end position="331"/>
    </location>
</feature>
<comment type="similarity">
    <text evidence="2 9">Belongs to the SLC41A transporter family.</text>
</comment>
<dbReference type="InterPro" id="IPR006667">
    <property type="entry name" value="SLC41_membr_dom"/>
</dbReference>
<reference evidence="11" key="1">
    <citation type="submission" date="2021-04" db="EMBL/GenBank/DDBJ databases">
        <title>Proteiniclasticum sedimins sp. nov., an obligate anaerobic bacterium isolated from anaerobic sludge.</title>
        <authorList>
            <person name="Liu J."/>
        </authorList>
    </citation>
    <scope>NUCLEOTIDE SEQUENCE</scope>
    <source>
        <strain evidence="11">BAD-10</strain>
    </source>
</reference>
<organism evidence="11 12">
    <name type="scientific">Proteiniclasticum sediminis</name>
    <dbReference type="NCBI Taxonomy" id="2804028"/>
    <lineage>
        <taxon>Bacteria</taxon>
        <taxon>Bacillati</taxon>
        <taxon>Bacillota</taxon>
        <taxon>Clostridia</taxon>
        <taxon>Eubacteriales</taxon>
        <taxon>Clostridiaceae</taxon>
        <taxon>Proteiniclasticum</taxon>
    </lineage>
</organism>
<dbReference type="InterPro" id="IPR036739">
    <property type="entry name" value="SLC41_membr_dom_sf"/>
</dbReference>
<evidence type="ECO:0000259" key="10">
    <source>
        <dbReference type="PROSITE" id="PS51371"/>
    </source>
</evidence>
<evidence type="ECO:0000256" key="5">
    <source>
        <dbReference type="ARBA" id="ARBA00022842"/>
    </source>
</evidence>
<dbReference type="SMART" id="SM00116">
    <property type="entry name" value="CBS"/>
    <property type="match status" value="2"/>
</dbReference>
<feature type="transmembrane region" description="Helical" evidence="9">
    <location>
        <begin position="413"/>
        <end position="440"/>
    </location>
</feature>
<evidence type="ECO:0000256" key="2">
    <source>
        <dbReference type="ARBA" id="ARBA00009749"/>
    </source>
</evidence>
<keyword evidence="6 9" id="KW-1133">Transmembrane helix</keyword>
<evidence type="ECO:0000313" key="12">
    <source>
        <dbReference type="Proteomes" id="UP000675379"/>
    </source>
</evidence>
<dbReference type="NCBIfam" id="TIGR00400">
    <property type="entry name" value="mgtE"/>
    <property type="match status" value="1"/>
</dbReference>
<evidence type="ECO:0000313" key="11">
    <source>
        <dbReference type="EMBL" id="MBR0575365.1"/>
    </source>
</evidence>
<dbReference type="EMBL" id="JAGSCS010000003">
    <property type="protein sequence ID" value="MBR0575365.1"/>
    <property type="molecule type" value="Genomic_DNA"/>
</dbReference>
<dbReference type="GO" id="GO:0005886">
    <property type="term" value="C:plasma membrane"/>
    <property type="evidence" value="ECO:0007669"/>
    <property type="project" value="UniProtKB-SubCell"/>
</dbReference>